<feature type="transmembrane region" description="Helical" evidence="1">
    <location>
        <begin position="229"/>
        <end position="247"/>
    </location>
</feature>
<gene>
    <name evidence="2" type="ORF">DIY07_08200</name>
</gene>
<dbReference type="InterPro" id="IPR010288">
    <property type="entry name" value="EcsB_ABC"/>
</dbReference>
<dbReference type="OrthoDB" id="2447941at2"/>
<dbReference type="AlphaFoldDB" id="A0A3M2N7I2"/>
<proteinExistence type="predicted"/>
<evidence type="ECO:0000256" key="1">
    <source>
        <dbReference type="SAM" id="Phobius"/>
    </source>
</evidence>
<dbReference type="GO" id="GO:0016020">
    <property type="term" value="C:membrane"/>
    <property type="evidence" value="ECO:0007669"/>
    <property type="project" value="InterPro"/>
</dbReference>
<feature type="transmembrane region" description="Helical" evidence="1">
    <location>
        <begin position="130"/>
        <end position="147"/>
    </location>
</feature>
<feature type="transmembrane region" description="Helical" evidence="1">
    <location>
        <begin position="253"/>
        <end position="275"/>
    </location>
</feature>
<keyword evidence="1" id="KW-0812">Transmembrane</keyword>
<organism evidence="2 3">
    <name type="scientific">Streptococcus iniae</name>
    <name type="common">Streptococcus shiloi</name>
    <dbReference type="NCBI Taxonomy" id="1346"/>
    <lineage>
        <taxon>Bacteria</taxon>
        <taxon>Bacillati</taxon>
        <taxon>Bacillota</taxon>
        <taxon>Bacilli</taxon>
        <taxon>Lactobacillales</taxon>
        <taxon>Streptococcaceae</taxon>
        <taxon>Streptococcus</taxon>
    </lineage>
</organism>
<feature type="transmembrane region" description="Helical" evidence="1">
    <location>
        <begin position="105"/>
        <end position="124"/>
    </location>
</feature>
<comment type="caution">
    <text evidence="2">The sequence shown here is derived from an EMBL/GenBank/DDBJ whole genome shotgun (WGS) entry which is preliminary data.</text>
</comment>
<dbReference type="KEGG" id="siz:SI82_08195"/>
<feature type="transmembrane region" description="Helical" evidence="1">
    <location>
        <begin position="295"/>
        <end position="313"/>
    </location>
</feature>
<dbReference type="Pfam" id="PF05975">
    <property type="entry name" value="EcsB"/>
    <property type="match status" value="1"/>
</dbReference>
<feature type="transmembrane region" description="Helical" evidence="1">
    <location>
        <begin position="319"/>
        <end position="337"/>
    </location>
</feature>
<dbReference type="EMBL" id="QLQD01000074">
    <property type="protein sequence ID" value="RLU55520.1"/>
    <property type="molecule type" value="Genomic_DNA"/>
</dbReference>
<feature type="transmembrane region" description="Helical" evidence="1">
    <location>
        <begin position="53"/>
        <end position="71"/>
    </location>
</feature>
<dbReference type="GeneID" id="35765218"/>
<name>A0A3M2N7I2_STRIN</name>
<protein>
    <submittedName>
        <fullName evidence="2">Multidrug ABC transporter permease</fullName>
    </submittedName>
</protein>
<keyword evidence="1" id="KW-0472">Membrane</keyword>
<dbReference type="RefSeq" id="WP_003101902.1">
    <property type="nucleotide sequence ID" value="NZ_CP010783.1"/>
</dbReference>
<evidence type="ECO:0000313" key="2">
    <source>
        <dbReference type="EMBL" id="RLU55520.1"/>
    </source>
</evidence>
<reference evidence="2 3" key="1">
    <citation type="submission" date="2018-06" db="EMBL/GenBank/DDBJ databases">
        <title>Mutators as drivers of adaptation in pathogenic bacteria and a risk factor for host jumps and vaccine escape.</title>
        <authorList>
            <person name="Barnes A.C."/>
            <person name="Silayeva O."/>
        </authorList>
    </citation>
    <scope>NUCLEOTIDE SEQUENCE [LARGE SCALE GENOMIC DNA]</scope>
    <source>
        <strain evidence="2 3">QMA0445</strain>
    </source>
</reference>
<evidence type="ECO:0000313" key="3">
    <source>
        <dbReference type="Proteomes" id="UP000269148"/>
    </source>
</evidence>
<keyword evidence="1" id="KW-1133">Transmembrane helix</keyword>
<dbReference type="Proteomes" id="UP000269148">
    <property type="component" value="Unassembled WGS sequence"/>
</dbReference>
<feature type="transmembrane region" description="Helical" evidence="1">
    <location>
        <begin position="20"/>
        <end position="41"/>
    </location>
</feature>
<accession>A0A3M2N7I2</accession>
<sequence>MEQLFRKRRLAFQKRQLKYLPYVFNDHFVLVLMFLLGYLLYQYSQLLAHFPKNRLAVILVLISLVQFLLGFGQPATYLEASDSHYLLVKEEEVLLEIKKSGKDSFILWGTFQTLCLVLLAPIFLKLGLSVVSIGIVILLLLVVKWFIQDYKINQLKTPTGLNWKLAIEKERHRQQKILTFYSLFTNVKGITSGFKERPYLTGLLSKLPQKSTLFWTHLYARAFLRSADYLGLFIRLLLLSSLALWFIQPPYLAAILASLCNYLLLFQLLALYHHFDYHYLTSLYPVTPTLKKKNLLLFLRGISLVLWLVEMLLSHSLLNIIIITCVFLLLNLFYLPYKLKNIID</sequence>
<dbReference type="PIRSF" id="PIRSF037259">
    <property type="entry name" value="EcsB_ABC"/>
    <property type="match status" value="1"/>
</dbReference>
<dbReference type="STRING" id="1346.BMF34_08105"/>